<evidence type="ECO:0000256" key="4">
    <source>
        <dbReference type="ARBA" id="ARBA00023098"/>
    </source>
</evidence>
<dbReference type="SUPFAM" id="SSF51230">
    <property type="entry name" value="Single hybrid motif"/>
    <property type="match status" value="1"/>
</dbReference>
<dbReference type="PANTHER" id="PTHR47597">
    <property type="entry name" value="IS A MEMBER OF THE PF|00364 BIOTIN-REQUIRING ENZYMES FAMILY-RELATED"/>
    <property type="match status" value="1"/>
</dbReference>
<proteinExistence type="predicted"/>
<dbReference type="InterPro" id="IPR000089">
    <property type="entry name" value="Biotin_lipoyl"/>
</dbReference>
<evidence type="ECO:0000256" key="5">
    <source>
        <dbReference type="ARBA" id="ARBA00023160"/>
    </source>
</evidence>
<keyword evidence="10" id="KW-1185">Reference proteome</keyword>
<dbReference type="EMBL" id="JBHUKU010000021">
    <property type="protein sequence ID" value="MFD2463583.1"/>
    <property type="molecule type" value="Genomic_DNA"/>
</dbReference>
<comment type="pathway">
    <text evidence="1 7">Lipid metabolism; fatty acid biosynthesis.</text>
</comment>
<keyword evidence="4 7" id="KW-0443">Lipid metabolism</keyword>
<dbReference type="Pfam" id="PF00364">
    <property type="entry name" value="Biotin_lipoyl"/>
    <property type="match status" value="1"/>
</dbReference>
<dbReference type="PRINTS" id="PR01071">
    <property type="entry name" value="ACOABIOTINCC"/>
</dbReference>
<dbReference type="PROSITE" id="PS50968">
    <property type="entry name" value="BIOTINYL_LIPOYL"/>
    <property type="match status" value="1"/>
</dbReference>
<evidence type="ECO:0000256" key="2">
    <source>
        <dbReference type="ARBA" id="ARBA00022516"/>
    </source>
</evidence>
<organism evidence="9 10">
    <name type="scientific">Amycolatopsis samaneae</name>
    <dbReference type="NCBI Taxonomy" id="664691"/>
    <lineage>
        <taxon>Bacteria</taxon>
        <taxon>Bacillati</taxon>
        <taxon>Actinomycetota</taxon>
        <taxon>Actinomycetes</taxon>
        <taxon>Pseudonocardiales</taxon>
        <taxon>Pseudonocardiaceae</taxon>
        <taxon>Amycolatopsis</taxon>
    </lineage>
</organism>
<dbReference type="PANTHER" id="PTHR47597:SF1">
    <property type="entry name" value="IS A MEMBER OF THE PF|00364 BIOTIN-REQUIRING ENZYMES FAMILY-RELATED"/>
    <property type="match status" value="1"/>
</dbReference>
<dbReference type="InterPro" id="IPR001249">
    <property type="entry name" value="AcCoA_biotinCC"/>
</dbReference>
<evidence type="ECO:0000313" key="10">
    <source>
        <dbReference type="Proteomes" id="UP001597419"/>
    </source>
</evidence>
<comment type="function">
    <text evidence="7">This protein is a component of the acetyl coenzyme A carboxylase complex; first, biotin carboxylase catalyzes the carboxylation of the carrier protein and then the transcarboxylase transfers the carboxyl group to form malonyl-CoA.</text>
</comment>
<evidence type="ECO:0000259" key="8">
    <source>
        <dbReference type="PROSITE" id="PS50968"/>
    </source>
</evidence>
<dbReference type="InterPro" id="IPR053217">
    <property type="entry name" value="ACC_Biotin_Carrier"/>
</dbReference>
<dbReference type="InterPro" id="IPR011053">
    <property type="entry name" value="Single_hybrid_motif"/>
</dbReference>
<evidence type="ECO:0000313" key="9">
    <source>
        <dbReference type="EMBL" id="MFD2463583.1"/>
    </source>
</evidence>
<dbReference type="RefSeq" id="WP_345400615.1">
    <property type="nucleotide sequence ID" value="NZ_BAABHG010000011.1"/>
</dbReference>
<evidence type="ECO:0000256" key="3">
    <source>
        <dbReference type="ARBA" id="ARBA00022832"/>
    </source>
</evidence>
<dbReference type="CDD" id="cd06850">
    <property type="entry name" value="biotinyl_domain"/>
    <property type="match status" value="1"/>
</dbReference>
<dbReference type="Proteomes" id="UP001597419">
    <property type="component" value="Unassembled WGS sequence"/>
</dbReference>
<name>A0ABW5GS47_9PSEU</name>
<keyword evidence="3 7" id="KW-0276">Fatty acid metabolism</keyword>
<comment type="caution">
    <text evidence="9">The sequence shown here is derived from an EMBL/GenBank/DDBJ whole genome shotgun (WGS) entry which is preliminary data.</text>
</comment>
<feature type="domain" description="Lipoyl-binding" evidence="8">
    <location>
        <begin position="106"/>
        <end position="182"/>
    </location>
</feature>
<keyword evidence="6 7" id="KW-0092">Biotin</keyword>
<keyword evidence="2 7" id="KW-0444">Lipid biosynthesis</keyword>
<evidence type="ECO:0000256" key="1">
    <source>
        <dbReference type="ARBA" id="ARBA00005194"/>
    </source>
</evidence>
<evidence type="ECO:0000256" key="7">
    <source>
        <dbReference type="RuleBase" id="RU364072"/>
    </source>
</evidence>
<gene>
    <name evidence="9" type="ORF">ACFSYJ_33560</name>
</gene>
<dbReference type="InterPro" id="IPR001882">
    <property type="entry name" value="Biotin_BS"/>
</dbReference>
<keyword evidence="5 7" id="KW-0275">Fatty acid biosynthesis</keyword>
<accession>A0ABW5GS47</accession>
<evidence type="ECO:0000256" key="6">
    <source>
        <dbReference type="ARBA" id="ARBA00023267"/>
    </source>
</evidence>
<dbReference type="Gene3D" id="2.40.50.100">
    <property type="match status" value="1"/>
</dbReference>
<protein>
    <recommendedName>
        <fullName evidence="7">Biotin carboxyl carrier protein of acetyl-CoA carboxylase</fullName>
    </recommendedName>
</protein>
<sequence length="184" mass="19170">MTDVGLSPGTGDVPGDWDYARDLVFAQPAASAVRAVLREAADTVATLLTSGPAPARLSVRAGEVAIEVSWPDRTAVPAGPAPTSTVDTMDTADTADTVAERPGPDVTVVTASTVGVFYRAPSPEADPYVREGDHVRQGQQVGIVEAMKLMIPVEADRAGTVVRILRDNGDEVEYGDALMELGAP</sequence>
<dbReference type="PROSITE" id="PS00188">
    <property type="entry name" value="BIOTIN"/>
    <property type="match status" value="1"/>
</dbReference>
<reference evidence="10" key="1">
    <citation type="journal article" date="2019" name="Int. J. Syst. Evol. Microbiol.">
        <title>The Global Catalogue of Microorganisms (GCM) 10K type strain sequencing project: providing services to taxonomists for standard genome sequencing and annotation.</title>
        <authorList>
            <consortium name="The Broad Institute Genomics Platform"/>
            <consortium name="The Broad Institute Genome Sequencing Center for Infectious Disease"/>
            <person name="Wu L."/>
            <person name="Ma J."/>
        </authorList>
    </citation>
    <scope>NUCLEOTIDE SEQUENCE [LARGE SCALE GENOMIC DNA]</scope>
    <source>
        <strain evidence="10">CGMCC 4.7643</strain>
    </source>
</reference>